<keyword evidence="1" id="KW-0539">Nucleus</keyword>
<feature type="region of interest" description="Disordered" evidence="2">
    <location>
        <begin position="295"/>
        <end position="328"/>
    </location>
</feature>
<feature type="region of interest" description="Disordered" evidence="2">
    <location>
        <begin position="47"/>
        <end position="106"/>
    </location>
</feature>
<dbReference type="SMART" id="SM00066">
    <property type="entry name" value="GAL4"/>
    <property type="match status" value="1"/>
</dbReference>
<sequence>MAEDSIRRRAACDRCHSQKIRCPRDPAHEICDRCQKAGKSCVFSPFRQKKVPDGDIGADDGSVISPASSSNGQSDATGSSASTSKRKRQRVQTPSDKEESTSFEQGFALGATTVQVDTLSGDSMADWMSNTMPAFQNFPDSTFDDLNLGGQAPFLSMDYSGIQARKEANLNRTIRNTSNLADCLPPQQSDLDSFRYSTKWGQSIELLELQSESVCISKLSNLSRELYEHGNTIPPVTIYDHPPAFMGNDRISQGTQDCPDYSNFRVDETLRLTQCLIDIYPTFLNAFLPHPMSQSSNAGSTWPPDRTSNTYFGTAQNPSASSTGSSQDHTLETLDHASILLILSCHLRLISIYEALFHHMKQCYSQLGASITPPQATLNVPPLKIGNFTPPPSAAVPMQMLLVVQFASRLFNYAADLASEIGEPEQGTPQSDSLDSDAADGTLALTRATAENVKNRASKMSQELGAMRSIMLQSGHLA</sequence>
<name>A0A2J6PW82_9HELO</name>
<accession>A0A2J6PW82</accession>
<feature type="compositionally biased region" description="Polar residues" evidence="2">
    <location>
        <begin position="65"/>
        <end position="83"/>
    </location>
</feature>
<dbReference type="Pfam" id="PF00172">
    <property type="entry name" value="Zn_clus"/>
    <property type="match status" value="1"/>
</dbReference>
<dbReference type="STRING" id="1745343.A0A2J6PW82"/>
<dbReference type="InterPro" id="IPR001138">
    <property type="entry name" value="Zn2Cys6_DnaBD"/>
</dbReference>
<dbReference type="Gene3D" id="4.10.240.10">
    <property type="entry name" value="Zn(2)-C6 fungal-type DNA-binding domain"/>
    <property type="match status" value="1"/>
</dbReference>
<feature type="domain" description="Zn(2)-C6 fungal-type" evidence="3">
    <location>
        <begin position="11"/>
        <end position="43"/>
    </location>
</feature>
<evidence type="ECO:0000256" key="1">
    <source>
        <dbReference type="ARBA" id="ARBA00023242"/>
    </source>
</evidence>
<evidence type="ECO:0000256" key="2">
    <source>
        <dbReference type="SAM" id="MobiDB-lite"/>
    </source>
</evidence>
<evidence type="ECO:0000313" key="4">
    <source>
        <dbReference type="EMBL" id="PMD18298.1"/>
    </source>
</evidence>
<evidence type="ECO:0000313" key="5">
    <source>
        <dbReference type="Proteomes" id="UP000235672"/>
    </source>
</evidence>
<dbReference type="PROSITE" id="PS50048">
    <property type="entry name" value="ZN2_CY6_FUNGAL_2"/>
    <property type="match status" value="1"/>
</dbReference>
<protein>
    <recommendedName>
        <fullName evidence="3">Zn(2)-C6 fungal-type domain-containing protein</fullName>
    </recommendedName>
</protein>
<gene>
    <name evidence="4" type="ORF">NA56DRAFT_691322</name>
</gene>
<dbReference type="SUPFAM" id="SSF57701">
    <property type="entry name" value="Zn2/Cys6 DNA-binding domain"/>
    <property type="match status" value="1"/>
</dbReference>
<dbReference type="AlphaFoldDB" id="A0A2J6PW82"/>
<keyword evidence="5" id="KW-1185">Reference proteome</keyword>
<dbReference type="GO" id="GO:0008270">
    <property type="term" value="F:zinc ion binding"/>
    <property type="evidence" value="ECO:0007669"/>
    <property type="project" value="InterPro"/>
</dbReference>
<dbReference type="CDD" id="cd00067">
    <property type="entry name" value="GAL4"/>
    <property type="match status" value="1"/>
</dbReference>
<dbReference type="GO" id="GO:0000981">
    <property type="term" value="F:DNA-binding transcription factor activity, RNA polymerase II-specific"/>
    <property type="evidence" value="ECO:0007669"/>
    <property type="project" value="InterPro"/>
</dbReference>
<dbReference type="PROSITE" id="PS00463">
    <property type="entry name" value="ZN2_CY6_FUNGAL_1"/>
    <property type="match status" value="1"/>
</dbReference>
<dbReference type="Proteomes" id="UP000235672">
    <property type="component" value="Unassembled WGS sequence"/>
</dbReference>
<dbReference type="OrthoDB" id="4330117at2759"/>
<evidence type="ECO:0000259" key="3">
    <source>
        <dbReference type="PROSITE" id="PS50048"/>
    </source>
</evidence>
<proteinExistence type="predicted"/>
<organism evidence="4 5">
    <name type="scientific">Hyaloscypha hepaticicola</name>
    <dbReference type="NCBI Taxonomy" id="2082293"/>
    <lineage>
        <taxon>Eukaryota</taxon>
        <taxon>Fungi</taxon>
        <taxon>Dikarya</taxon>
        <taxon>Ascomycota</taxon>
        <taxon>Pezizomycotina</taxon>
        <taxon>Leotiomycetes</taxon>
        <taxon>Helotiales</taxon>
        <taxon>Hyaloscyphaceae</taxon>
        <taxon>Hyaloscypha</taxon>
    </lineage>
</organism>
<dbReference type="EMBL" id="KZ613495">
    <property type="protein sequence ID" value="PMD18298.1"/>
    <property type="molecule type" value="Genomic_DNA"/>
</dbReference>
<reference evidence="4 5" key="1">
    <citation type="submission" date="2016-05" db="EMBL/GenBank/DDBJ databases">
        <title>A degradative enzymes factory behind the ericoid mycorrhizal symbiosis.</title>
        <authorList>
            <consortium name="DOE Joint Genome Institute"/>
            <person name="Martino E."/>
            <person name="Morin E."/>
            <person name="Grelet G."/>
            <person name="Kuo A."/>
            <person name="Kohler A."/>
            <person name="Daghino S."/>
            <person name="Barry K."/>
            <person name="Choi C."/>
            <person name="Cichocki N."/>
            <person name="Clum A."/>
            <person name="Copeland A."/>
            <person name="Hainaut M."/>
            <person name="Haridas S."/>
            <person name="Labutti K."/>
            <person name="Lindquist E."/>
            <person name="Lipzen A."/>
            <person name="Khouja H.-R."/>
            <person name="Murat C."/>
            <person name="Ohm R."/>
            <person name="Olson A."/>
            <person name="Spatafora J."/>
            <person name="Veneault-Fourrey C."/>
            <person name="Henrissat B."/>
            <person name="Grigoriev I."/>
            <person name="Martin F."/>
            <person name="Perotto S."/>
        </authorList>
    </citation>
    <scope>NUCLEOTIDE SEQUENCE [LARGE SCALE GENOMIC DNA]</scope>
    <source>
        <strain evidence="4 5">UAMH 7357</strain>
    </source>
</reference>
<dbReference type="InterPro" id="IPR036864">
    <property type="entry name" value="Zn2-C6_fun-type_DNA-bd_sf"/>
</dbReference>